<name>A0A7J3SLW3_9CREN</name>
<comment type="caution">
    <text evidence="2">The sequence shown here is derived from an EMBL/GenBank/DDBJ whole genome shotgun (WGS) entry which is preliminary data.</text>
</comment>
<organism evidence="2">
    <name type="scientific">Fervidicoccus fontis</name>
    <dbReference type="NCBI Taxonomy" id="683846"/>
    <lineage>
        <taxon>Archaea</taxon>
        <taxon>Thermoproteota</taxon>
        <taxon>Thermoprotei</taxon>
        <taxon>Fervidicoccales</taxon>
        <taxon>Fervidicoccaceae</taxon>
        <taxon>Fervidicoccus</taxon>
    </lineage>
</organism>
<dbReference type="AlphaFoldDB" id="A0A7J3SLW3"/>
<evidence type="ECO:0000313" key="2">
    <source>
        <dbReference type="EMBL" id="HGZ60168.1"/>
    </source>
</evidence>
<reference evidence="2" key="1">
    <citation type="journal article" date="2020" name="mSystems">
        <title>Genome- and Community-Level Interaction Insights into Carbon Utilization and Element Cycling Functions of Hydrothermarchaeota in Hydrothermal Sediment.</title>
        <authorList>
            <person name="Zhou Z."/>
            <person name="Liu Y."/>
            <person name="Xu W."/>
            <person name="Pan J."/>
            <person name="Luo Z.H."/>
            <person name="Li M."/>
        </authorList>
    </citation>
    <scope>NUCLEOTIDE SEQUENCE [LARGE SCALE GENOMIC DNA]</scope>
    <source>
        <strain evidence="2">SpSt-885</strain>
    </source>
</reference>
<gene>
    <name evidence="2" type="ORF">ENW83_03050</name>
</gene>
<accession>A0A7J3SLW3</accession>
<keyword evidence="1" id="KW-1133">Transmembrane helix</keyword>
<proteinExistence type="predicted"/>
<feature type="transmembrane region" description="Helical" evidence="1">
    <location>
        <begin position="14"/>
        <end position="33"/>
    </location>
</feature>
<evidence type="ECO:0000256" key="1">
    <source>
        <dbReference type="SAM" id="Phobius"/>
    </source>
</evidence>
<sequence>MGKKASRFICVSEIVGVILATLIVIAVGSLIVAKMRENMGSWNSAAQNLQERGNLIKNEPYFEVIYSYVNLTGKYIAIYLNVAPGDLTISSIYLNGNMISDSFSQIYIDGALQEQIGTSGMSLNGPNVHEIKVFLNDTLLSSIESSKNALLKIISKSGMQESFSSMILGS</sequence>
<keyword evidence="1" id="KW-0812">Transmembrane</keyword>
<protein>
    <submittedName>
        <fullName evidence="2">Uncharacterized protein</fullName>
    </submittedName>
</protein>
<dbReference type="EMBL" id="DTLS01000085">
    <property type="protein sequence ID" value="HGZ60168.1"/>
    <property type="molecule type" value="Genomic_DNA"/>
</dbReference>
<keyword evidence="1" id="KW-0472">Membrane</keyword>